<sequence length="88" mass="10119">MNTTYSIAEVVAMFGSESDWWLREGVRQRRYPHLKVGRSARFTDEHVAEIRRQLEVPVVEQKPAPDVDVSVLGATARSTTRHRNRRAS</sequence>
<gene>
    <name evidence="1" type="ORF">VSH64_25085</name>
</gene>
<dbReference type="RefSeq" id="WP_326565121.1">
    <property type="nucleotide sequence ID" value="NZ_CP142149.1"/>
</dbReference>
<organism evidence="1 2">
    <name type="scientific">Amycolatopsis rhabdoformis</name>
    <dbReference type="NCBI Taxonomy" id="1448059"/>
    <lineage>
        <taxon>Bacteria</taxon>
        <taxon>Bacillati</taxon>
        <taxon>Actinomycetota</taxon>
        <taxon>Actinomycetes</taxon>
        <taxon>Pseudonocardiales</taxon>
        <taxon>Pseudonocardiaceae</taxon>
        <taxon>Amycolatopsis</taxon>
    </lineage>
</organism>
<protein>
    <recommendedName>
        <fullName evidence="3">DNA-binding protein</fullName>
    </recommendedName>
</protein>
<dbReference type="Proteomes" id="UP001330812">
    <property type="component" value="Chromosome"/>
</dbReference>
<proteinExistence type="predicted"/>
<name>A0ABZ1HXQ0_9PSEU</name>
<evidence type="ECO:0000313" key="2">
    <source>
        <dbReference type="Proteomes" id="UP001330812"/>
    </source>
</evidence>
<evidence type="ECO:0000313" key="1">
    <source>
        <dbReference type="EMBL" id="WSE26153.1"/>
    </source>
</evidence>
<reference evidence="1 2" key="1">
    <citation type="journal article" date="2015" name="Int. J. Syst. Evol. Microbiol.">
        <title>Amycolatopsis rhabdoformis sp. nov., an actinomycete isolated from a tropical forest soil.</title>
        <authorList>
            <person name="Souza W.R."/>
            <person name="Silva R.E."/>
            <person name="Goodfellow M."/>
            <person name="Busarakam K."/>
            <person name="Figueiro F.S."/>
            <person name="Ferreira D."/>
            <person name="Rodrigues-Filho E."/>
            <person name="Moraes L.A.B."/>
            <person name="Zucchi T.D."/>
        </authorList>
    </citation>
    <scope>NUCLEOTIDE SEQUENCE [LARGE SCALE GENOMIC DNA]</scope>
    <source>
        <strain evidence="1 2">NCIMB 14900</strain>
    </source>
</reference>
<dbReference type="EMBL" id="CP142149">
    <property type="protein sequence ID" value="WSE26153.1"/>
    <property type="molecule type" value="Genomic_DNA"/>
</dbReference>
<keyword evidence="2" id="KW-1185">Reference proteome</keyword>
<evidence type="ECO:0008006" key="3">
    <source>
        <dbReference type="Google" id="ProtNLM"/>
    </source>
</evidence>
<accession>A0ABZ1HXQ0</accession>